<dbReference type="InterPro" id="IPR036282">
    <property type="entry name" value="Glutathione-S-Trfase_C_sf"/>
</dbReference>
<dbReference type="InterPro" id="IPR047047">
    <property type="entry name" value="GST_Omega-like_C"/>
</dbReference>
<feature type="active site" description="Nucleophile" evidence="1">
    <location>
        <position position="55"/>
    </location>
</feature>
<dbReference type="InterPro" id="IPR040079">
    <property type="entry name" value="Glutathione_S-Trfase"/>
</dbReference>
<evidence type="ECO:0000259" key="4">
    <source>
        <dbReference type="PROSITE" id="PS50405"/>
    </source>
</evidence>
<feature type="site" description="Lowers pKa of active site Cys" evidence="3">
    <location>
        <position position="292"/>
    </location>
</feature>
<dbReference type="Gene3D" id="3.40.30.10">
    <property type="entry name" value="Glutaredoxin"/>
    <property type="match status" value="1"/>
</dbReference>
<dbReference type="Pfam" id="PF13409">
    <property type="entry name" value="GST_N_2"/>
    <property type="match status" value="1"/>
</dbReference>
<evidence type="ECO:0000313" key="5">
    <source>
        <dbReference type="EMBL" id="KAK6170968.1"/>
    </source>
</evidence>
<dbReference type="GO" id="GO:0004364">
    <property type="term" value="F:glutathione transferase activity"/>
    <property type="evidence" value="ECO:0007669"/>
    <property type="project" value="InterPro"/>
</dbReference>
<organism evidence="5 6">
    <name type="scientific">Patella caerulea</name>
    <name type="common">Rayed Mediterranean limpet</name>
    <dbReference type="NCBI Taxonomy" id="87958"/>
    <lineage>
        <taxon>Eukaryota</taxon>
        <taxon>Metazoa</taxon>
        <taxon>Spiralia</taxon>
        <taxon>Lophotrochozoa</taxon>
        <taxon>Mollusca</taxon>
        <taxon>Gastropoda</taxon>
        <taxon>Patellogastropoda</taxon>
        <taxon>Patelloidea</taxon>
        <taxon>Patellidae</taxon>
        <taxon>Patella</taxon>
    </lineage>
</organism>
<feature type="binding site" evidence="2">
    <location>
        <begin position="140"/>
        <end position="141"/>
    </location>
    <ligand>
        <name>glutathione</name>
        <dbReference type="ChEBI" id="CHEBI:57925"/>
    </ligand>
</feature>
<proteinExistence type="predicted"/>
<comment type="caution">
    <text evidence="5">The sequence shown here is derived from an EMBL/GenBank/DDBJ whole genome shotgun (WGS) entry which is preliminary data.</text>
</comment>
<dbReference type="InterPro" id="IPR010987">
    <property type="entry name" value="Glutathione-S-Trfase_C-like"/>
</dbReference>
<dbReference type="PANTHER" id="PTHR32419">
    <property type="entry name" value="GLUTATHIONYL-HYDROQUINONE REDUCTASE"/>
    <property type="match status" value="1"/>
</dbReference>
<evidence type="ECO:0000256" key="3">
    <source>
        <dbReference type="PIRSR" id="PIRSR015753-3"/>
    </source>
</evidence>
<feature type="active site" description="Proton donor/acceptor" evidence="1">
    <location>
        <position position="191"/>
    </location>
</feature>
<dbReference type="PROSITE" id="PS50405">
    <property type="entry name" value="GST_CTER"/>
    <property type="match status" value="1"/>
</dbReference>
<dbReference type="SUPFAM" id="SSF52833">
    <property type="entry name" value="Thioredoxin-like"/>
    <property type="match status" value="1"/>
</dbReference>
<dbReference type="InterPro" id="IPR016639">
    <property type="entry name" value="GST_Omega/GSH"/>
</dbReference>
<feature type="binding site" evidence="2">
    <location>
        <position position="88"/>
    </location>
    <ligand>
        <name>glutathione</name>
        <dbReference type="ChEBI" id="CHEBI:57925"/>
    </ligand>
</feature>
<dbReference type="FunFam" id="3.40.30.10:FF:000058">
    <property type="entry name" value="Glutathione S-transferase, omega"/>
    <property type="match status" value="1"/>
</dbReference>
<sequence length="322" mass="37100">MFTTSDKKQSWLSSVDSKGAYQRKESSFRHQITADGSSGFKAEAGRYHLYVSLACPWACRTLMVRALKGLEDAISLTVVDWLLGEKGWSFTDQKPKCTLDTVNGCNYLKEVYNLADPDYSSNITVPCLWDKQKKTVVNNESSEIIRMFNTEFNTLCKTDDQKQLNFYPSNLRAEIDELNSWIYPQINNGVYRSGFAKSQEAYDVAVTDVFSGLEKIEDILSKRRYLTGPCLTEADVRLFTTLIRFDSVYHTHFKCNKKRMVDYKNIFGYICDIYQIPDIAQTVDMDHIVNHYYQSHEAINPNRIVPIGPDNDYNSPHNRNKM</sequence>
<dbReference type="SFLD" id="SFLDG01148">
    <property type="entry name" value="Xi_(cytGST)"/>
    <property type="match status" value="1"/>
</dbReference>
<reference evidence="5 6" key="1">
    <citation type="submission" date="2024-01" db="EMBL/GenBank/DDBJ databases">
        <title>The genome of the rayed Mediterranean limpet Patella caerulea (Linnaeus, 1758).</title>
        <authorList>
            <person name="Anh-Thu Weber A."/>
            <person name="Halstead-Nussloch G."/>
        </authorList>
    </citation>
    <scope>NUCLEOTIDE SEQUENCE [LARGE SCALE GENOMIC DNA]</scope>
    <source>
        <strain evidence="5">AATW-2023a</strain>
        <tissue evidence="5">Whole specimen</tissue>
    </source>
</reference>
<dbReference type="PIRSF" id="PIRSF015753">
    <property type="entry name" value="GST"/>
    <property type="match status" value="1"/>
</dbReference>
<dbReference type="Gene3D" id="1.20.1050.10">
    <property type="match status" value="1"/>
</dbReference>
<dbReference type="GO" id="GO:0005737">
    <property type="term" value="C:cytoplasm"/>
    <property type="evidence" value="ECO:0007669"/>
    <property type="project" value="TreeGrafter"/>
</dbReference>
<evidence type="ECO:0000256" key="2">
    <source>
        <dbReference type="PIRSR" id="PIRSR015753-2"/>
    </source>
</evidence>
<accession>A0AAN8P9X3</accession>
<dbReference type="InterPro" id="IPR036249">
    <property type="entry name" value="Thioredoxin-like_sf"/>
</dbReference>
<dbReference type="Proteomes" id="UP001347796">
    <property type="component" value="Unassembled WGS sequence"/>
</dbReference>
<dbReference type="EMBL" id="JAZGQO010000014">
    <property type="protein sequence ID" value="KAK6170968.1"/>
    <property type="molecule type" value="Genomic_DNA"/>
</dbReference>
<dbReference type="CDD" id="cd03190">
    <property type="entry name" value="GST_C_Omega_like"/>
    <property type="match status" value="1"/>
</dbReference>
<dbReference type="SFLD" id="SFLDS00019">
    <property type="entry name" value="Glutathione_Transferase_(cytos"/>
    <property type="match status" value="1"/>
</dbReference>
<dbReference type="InterPro" id="IPR004045">
    <property type="entry name" value="Glutathione_S-Trfase_N"/>
</dbReference>
<dbReference type="PANTHER" id="PTHR32419:SF6">
    <property type="entry name" value="GLUTATHIONE S-TRANSFERASE OMEGA-LIKE 1-RELATED"/>
    <property type="match status" value="1"/>
</dbReference>
<dbReference type="SFLD" id="SFLDG01206">
    <property type="entry name" value="Xi.1"/>
    <property type="match status" value="1"/>
</dbReference>
<evidence type="ECO:0000256" key="1">
    <source>
        <dbReference type="PIRSR" id="PIRSR015753-1"/>
    </source>
</evidence>
<dbReference type="Pfam" id="PF13410">
    <property type="entry name" value="GST_C_2"/>
    <property type="match status" value="1"/>
</dbReference>
<dbReference type="AlphaFoldDB" id="A0AAN8P9X3"/>
<keyword evidence="6" id="KW-1185">Reference proteome</keyword>
<feature type="site" description="Lowers pKa of active site Cys" evidence="3">
    <location>
        <position position="249"/>
    </location>
</feature>
<name>A0AAN8P9X3_PATCE</name>
<evidence type="ECO:0000313" key="6">
    <source>
        <dbReference type="Proteomes" id="UP001347796"/>
    </source>
</evidence>
<gene>
    <name evidence="5" type="ORF">SNE40_019243</name>
</gene>
<feature type="domain" description="GST C-terminal" evidence="4">
    <location>
        <begin position="168"/>
        <end position="292"/>
    </location>
</feature>
<dbReference type="SUPFAM" id="SSF47616">
    <property type="entry name" value="GST C-terminal domain-like"/>
    <property type="match status" value="1"/>
</dbReference>
<protein>
    <recommendedName>
        <fullName evidence="4">GST C-terminal domain-containing protein</fullName>
    </recommendedName>
</protein>